<dbReference type="Proteomes" id="UP000193926">
    <property type="component" value="Unassembled WGS sequence"/>
</dbReference>
<comment type="caution">
    <text evidence="4">The sequence shown here is derived from an EMBL/GenBank/DDBJ whole genome shotgun (WGS) entry which is preliminary data.</text>
</comment>
<evidence type="ECO:0000259" key="2">
    <source>
        <dbReference type="Pfam" id="PF00263"/>
    </source>
</evidence>
<organism evidence="4 5">
    <name type="scientific">Marivita geojedonensis</name>
    <dbReference type="NCBI Taxonomy" id="1123756"/>
    <lineage>
        <taxon>Bacteria</taxon>
        <taxon>Pseudomonadati</taxon>
        <taxon>Pseudomonadota</taxon>
        <taxon>Alphaproteobacteria</taxon>
        <taxon>Rhodobacterales</taxon>
        <taxon>Roseobacteraceae</taxon>
        <taxon>Marivita</taxon>
    </lineage>
</organism>
<feature type="domain" description="Pilus formation protein N-terminal" evidence="3">
    <location>
        <begin position="1"/>
        <end position="67"/>
    </location>
</feature>
<sequence length="426" mass="46642">MRMNPGETLTINTGRPFADILIGNTEIIDVFPLTDTSLYVQSKKSGLTNVTLYSTDKQLLEVIDVRVRDDFSELEASLRAAVPSAQVSVTNLNDRIRLSGQVRDARDLDTVVQIAQQFSERPVINAVRVATARQVELDVRILEVERNSGRNLGIGLRGRNESGSTTFQTNSGGINQVPFGTFIGELLEVSGTEVDIIINALESKGLARRLANPKLTTSSGSPANFVVGGEVPISRTIVSENGTAGTETDYREYGVKLNFLPSVLDHGLIRLRVTPEVSDVDFSNTVNGNPSFFTRRADTTVSLRDGQSFAIAGLLQTDNARNIEQLPWLGQLPIIGALFRSTGFQKSETDLVIVITPRIVRPVSPDEELVSPLGGTRSSDDVELFLYGMLEVDRPLLRKFREGEGVVGPYGHIIELEFEDALINKK</sequence>
<dbReference type="EMBL" id="JFKC01000031">
    <property type="protein sequence ID" value="OSQ44339.1"/>
    <property type="molecule type" value="Genomic_DNA"/>
</dbReference>
<evidence type="ECO:0000256" key="1">
    <source>
        <dbReference type="RuleBase" id="RU004003"/>
    </source>
</evidence>
<evidence type="ECO:0000259" key="3">
    <source>
        <dbReference type="Pfam" id="PF13629"/>
    </source>
</evidence>
<dbReference type="PRINTS" id="PR00811">
    <property type="entry name" value="BCTERIALGSPD"/>
</dbReference>
<dbReference type="OrthoDB" id="9775455at2"/>
<dbReference type="InterPro" id="IPR001775">
    <property type="entry name" value="GspD/PilQ"/>
</dbReference>
<dbReference type="AlphaFoldDB" id="A0A1X4NCB2"/>
<proteinExistence type="inferred from homology"/>
<protein>
    <submittedName>
        <fullName evidence="4">Pilus assembly protein CpaC</fullName>
    </submittedName>
</protein>
<gene>
    <name evidence="4" type="ORF">MGEO_19110</name>
</gene>
<accession>A0A1X4NCB2</accession>
<dbReference type="PANTHER" id="PTHR30332">
    <property type="entry name" value="PROBABLE GENERAL SECRETION PATHWAY PROTEIN D"/>
    <property type="match status" value="1"/>
</dbReference>
<dbReference type="InterPro" id="IPR050810">
    <property type="entry name" value="Bact_Secretion_Sys_Channel"/>
</dbReference>
<dbReference type="Pfam" id="PF13629">
    <property type="entry name" value="T2SS-T3SS_pil_N"/>
    <property type="match status" value="1"/>
</dbReference>
<feature type="domain" description="Type II/III secretion system secretin-like" evidence="2">
    <location>
        <begin position="200"/>
        <end position="361"/>
    </location>
</feature>
<dbReference type="InterPro" id="IPR032789">
    <property type="entry name" value="T2SS-T3SS_pil_N"/>
</dbReference>
<dbReference type="GO" id="GO:0009306">
    <property type="term" value="P:protein secretion"/>
    <property type="evidence" value="ECO:0007669"/>
    <property type="project" value="InterPro"/>
</dbReference>
<evidence type="ECO:0000313" key="5">
    <source>
        <dbReference type="Proteomes" id="UP000193926"/>
    </source>
</evidence>
<dbReference type="STRING" id="1123756.MGEO_19110"/>
<dbReference type="Pfam" id="PF00263">
    <property type="entry name" value="Secretin"/>
    <property type="match status" value="1"/>
</dbReference>
<keyword evidence="5" id="KW-1185">Reference proteome</keyword>
<dbReference type="InterPro" id="IPR004846">
    <property type="entry name" value="T2SS/T3SS_dom"/>
</dbReference>
<reference evidence="4 5" key="1">
    <citation type="submission" date="2014-03" db="EMBL/GenBank/DDBJ databases">
        <title>The draft genome sequence of Marivita geojedonensis KCTC 23882.</title>
        <authorList>
            <person name="Lai Q."/>
            <person name="Shao Z."/>
        </authorList>
    </citation>
    <scope>NUCLEOTIDE SEQUENCE [LARGE SCALE GENOMIC DNA]</scope>
    <source>
        <strain evidence="4 5">DPG-138</strain>
    </source>
</reference>
<evidence type="ECO:0000313" key="4">
    <source>
        <dbReference type="EMBL" id="OSQ44339.1"/>
    </source>
</evidence>
<name>A0A1X4NCB2_9RHOB</name>
<dbReference type="PANTHER" id="PTHR30332:SF17">
    <property type="entry name" value="TYPE IV PILIATION SYSTEM PROTEIN DR_0774-RELATED"/>
    <property type="match status" value="1"/>
</dbReference>
<dbReference type="GO" id="GO:0015627">
    <property type="term" value="C:type II protein secretion system complex"/>
    <property type="evidence" value="ECO:0007669"/>
    <property type="project" value="TreeGrafter"/>
</dbReference>
<comment type="similarity">
    <text evidence="1">Belongs to the bacterial secretin family.</text>
</comment>